<name>A0A6M5YV17_9BACT</name>
<evidence type="ECO:0000256" key="2">
    <source>
        <dbReference type="ARBA" id="ARBA00022741"/>
    </source>
</evidence>
<dbReference type="Proteomes" id="UP000503447">
    <property type="component" value="Chromosome"/>
</dbReference>
<dbReference type="RefSeq" id="WP_171473223.1">
    <property type="nucleotide sequence ID" value="NZ_CP053452.2"/>
</dbReference>
<dbReference type="Pfam" id="PF00217">
    <property type="entry name" value="ATP-gua_Ptrans"/>
    <property type="match status" value="1"/>
</dbReference>
<keyword evidence="2 5" id="KW-0547">Nucleotide-binding</keyword>
<feature type="binding site" evidence="5">
    <location>
        <position position="124"/>
    </location>
    <ligand>
        <name>ATP</name>
        <dbReference type="ChEBI" id="CHEBI:30616"/>
    </ligand>
</feature>
<evidence type="ECO:0000313" key="8">
    <source>
        <dbReference type="EMBL" id="QJW97947.1"/>
    </source>
</evidence>
<evidence type="ECO:0000256" key="5">
    <source>
        <dbReference type="PROSITE-ProRule" id="PRU00843"/>
    </source>
</evidence>
<sequence length="356" mass="39331">MNLDTLLPHLGEWLRGTGPESDVVVSTRIRLARNLADLPFATRATAAHKAEVVSRAKDAVAKADAGHTLEYLDIPALPALDRQFLVERQLISRELAGGLEGPRGVAFDPTETASVMVNEEDHLRLQVLRSGFALDEAWRDIDRLDDALEARLSYAFHTQFGYLTACPTNVGTGMRASVMLHLPALGLTKQIDKVFRALQKINLAVRGLHGEGSRAFGDLYQISNHVTLGKSETKILNEIREVIVTILQYERQARNALLKERRQAEHDRVARAIGTLGSATMITAEETMELLSAVRLGIHLHLLDGVPVTAVNQLFIHTQAAHLQKIAGHALDGEERNAARAKYLKTKLRELGTHRQ</sequence>
<feature type="binding site" evidence="5">
    <location>
        <begin position="26"/>
        <end position="30"/>
    </location>
    <ligand>
        <name>ATP</name>
        <dbReference type="ChEBI" id="CHEBI:30616"/>
    </ligand>
</feature>
<dbReference type="SUPFAM" id="SSF55931">
    <property type="entry name" value="Glutamine synthetase/guanido kinase"/>
    <property type="match status" value="1"/>
</dbReference>
<organism evidence="8 9">
    <name type="scientific">Frigoriglobus tundricola</name>
    <dbReference type="NCBI Taxonomy" id="2774151"/>
    <lineage>
        <taxon>Bacteria</taxon>
        <taxon>Pseudomonadati</taxon>
        <taxon>Planctomycetota</taxon>
        <taxon>Planctomycetia</taxon>
        <taxon>Gemmatales</taxon>
        <taxon>Gemmataceae</taxon>
        <taxon>Frigoriglobus</taxon>
    </lineage>
</organism>
<dbReference type="GO" id="GO:0004111">
    <property type="term" value="F:creatine kinase activity"/>
    <property type="evidence" value="ECO:0007669"/>
    <property type="project" value="InterPro"/>
</dbReference>
<dbReference type="PANTHER" id="PTHR11547:SF38">
    <property type="entry name" value="ARGININE KINASE 1-RELATED"/>
    <property type="match status" value="1"/>
</dbReference>
<evidence type="ECO:0000259" key="7">
    <source>
        <dbReference type="PROSITE" id="PS51510"/>
    </source>
</evidence>
<keyword evidence="9" id="KW-1185">Reference proteome</keyword>
<dbReference type="GO" id="GO:0005524">
    <property type="term" value="F:ATP binding"/>
    <property type="evidence" value="ECO:0007669"/>
    <property type="project" value="UniProtKB-UniRule"/>
</dbReference>
<evidence type="ECO:0000256" key="4">
    <source>
        <dbReference type="ARBA" id="ARBA00022840"/>
    </source>
</evidence>
<keyword evidence="1 5" id="KW-0808">Transferase</keyword>
<dbReference type="KEGG" id="ftj:FTUN_5527"/>
<comment type="similarity">
    <text evidence="5 6">Belongs to the ATP:guanido phosphotransferase family.</text>
</comment>
<dbReference type="InterPro" id="IPR014746">
    <property type="entry name" value="Gln_synth/guanido_kin_cat_dom"/>
</dbReference>
<dbReference type="InterPro" id="IPR022414">
    <property type="entry name" value="ATP-guanido_PTrfase_cat"/>
</dbReference>
<dbReference type="PROSITE" id="PS51510">
    <property type="entry name" value="PHOSPHAGEN_KINASE_C"/>
    <property type="match status" value="1"/>
</dbReference>
<feature type="binding site" evidence="5">
    <location>
        <begin position="175"/>
        <end position="179"/>
    </location>
    <ligand>
        <name>ATP</name>
        <dbReference type="ChEBI" id="CHEBI:30616"/>
    </ligand>
</feature>
<dbReference type="InterPro" id="IPR022415">
    <property type="entry name" value="ATP-guanido_PTrfase_AS"/>
</dbReference>
<evidence type="ECO:0000313" key="9">
    <source>
        <dbReference type="Proteomes" id="UP000503447"/>
    </source>
</evidence>
<dbReference type="InterPro" id="IPR000749">
    <property type="entry name" value="ATP-guanido_PTrfase"/>
</dbReference>
<dbReference type="PANTHER" id="PTHR11547">
    <property type="entry name" value="ARGININE OR CREATINE KINASE"/>
    <property type="match status" value="1"/>
</dbReference>
<dbReference type="GO" id="GO:0046314">
    <property type="term" value="P:phosphocreatine biosynthetic process"/>
    <property type="evidence" value="ECO:0007669"/>
    <property type="project" value="InterPro"/>
</dbReference>
<dbReference type="EC" id="2.7.14.1" evidence="8"/>
<keyword evidence="3 5" id="KW-0418">Kinase</keyword>
<reference evidence="9" key="1">
    <citation type="submission" date="2020-05" db="EMBL/GenBank/DDBJ databases">
        <title>Frigoriglobus tundricola gen. nov., sp. nov., a psychrotolerant cellulolytic planctomycete of the family Gemmataceae with two divergent copies of 16S rRNA gene.</title>
        <authorList>
            <person name="Kulichevskaya I.S."/>
            <person name="Ivanova A.A."/>
            <person name="Naumoff D.G."/>
            <person name="Beletsky A.V."/>
            <person name="Rijpstra W.I.C."/>
            <person name="Sinninghe Damste J.S."/>
            <person name="Mardanov A.V."/>
            <person name="Ravin N.V."/>
            <person name="Dedysh S.N."/>
        </authorList>
    </citation>
    <scope>NUCLEOTIDE SEQUENCE [LARGE SCALE GENOMIC DNA]</scope>
    <source>
        <strain evidence="9">PL17</strain>
    </source>
</reference>
<dbReference type="AlphaFoldDB" id="A0A6M5YV17"/>
<evidence type="ECO:0000256" key="3">
    <source>
        <dbReference type="ARBA" id="ARBA00022777"/>
    </source>
</evidence>
<dbReference type="EMBL" id="CP053452">
    <property type="protein sequence ID" value="QJW97947.1"/>
    <property type="molecule type" value="Genomic_DNA"/>
</dbReference>
<dbReference type="InterPro" id="IPR023660">
    <property type="entry name" value="Arg_Kinase"/>
</dbReference>
<dbReference type="GO" id="GO:1990424">
    <property type="term" value="F:protein arginine kinase activity"/>
    <property type="evidence" value="ECO:0007669"/>
    <property type="project" value="UniProtKB-EC"/>
</dbReference>
<dbReference type="NCBIfam" id="NF002194">
    <property type="entry name" value="PRK01059.1-4"/>
    <property type="match status" value="1"/>
</dbReference>
<evidence type="ECO:0000256" key="6">
    <source>
        <dbReference type="RuleBase" id="RU000505"/>
    </source>
</evidence>
<keyword evidence="4 5" id="KW-0067">ATP-binding</keyword>
<gene>
    <name evidence="8" type="ORF">FTUN_5527</name>
</gene>
<evidence type="ECO:0000256" key="1">
    <source>
        <dbReference type="ARBA" id="ARBA00022679"/>
    </source>
</evidence>
<feature type="domain" description="Phosphagen kinase C-terminal" evidence="7">
    <location>
        <begin position="23"/>
        <end position="253"/>
    </location>
</feature>
<dbReference type="Gene3D" id="3.30.590.10">
    <property type="entry name" value="Glutamine synthetase/guanido kinase, catalytic domain"/>
    <property type="match status" value="1"/>
</dbReference>
<dbReference type="CDD" id="cd07930">
    <property type="entry name" value="bacterial_phosphagen_kinase"/>
    <property type="match status" value="1"/>
</dbReference>
<dbReference type="GO" id="GO:0005615">
    <property type="term" value="C:extracellular space"/>
    <property type="evidence" value="ECO:0007669"/>
    <property type="project" value="TreeGrafter"/>
</dbReference>
<protein>
    <submittedName>
        <fullName evidence="8">Protein-arginine kinase McsB</fullName>
        <ecNumber evidence="8">2.7.14.1</ecNumber>
    </submittedName>
</protein>
<accession>A0A6M5YV17</accession>
<feature type="binding site" evidence="5">
    <location>
        <begin position="206"/>
        <end position="211"/>
    </location>
    <ligand>
        <name>ATP</name>
        <dbReference type="ChEBI" id="CHEBI:30616"/>
    </ligand>
</feature>
<proteinExistence type="inferred from homology"/>
<comment type="caution">
    <text evidence="5">Lacks conserved residue(s) required for the propagation of feature annotation.</text>
</comment>
<dbReference type="PROSITE" id="PS00112">
    <property type="entry name" value="PHOSPHAGEN_KINASE"/>
    <property type="match status" value="1"/>
</dbReference>